<evidence type="ECO:0000313" key="3">
    <source>
        <dbReference type="Proteomes" id="UP000199671"/>
    </source>
</evidence>
<dbReference type="InterPro" id="IPR006938">
    <property type="entry name" value="DUF624"/>
</dbReference>
<dbReference type="Proteomes" id="UP000199671">
    <property type="component" value="Unassembled WGS sequence"/>
</dbReference>
<name>A0A1G9RV57_9ACTO</name>
<sequence>MGGVALGYERLCRVIMLVATINAAFVAHTLAGAVVIGFFPSVGAAFTTYRTWMLDQDHAWRARRAWQVFHAAWRAELRGANRFGWAQAAVGALLAWDYYLANWNLLGGAVGIGVSGLLLVINAAYAVVALAAWAVRAHVEAPTGWILRAAVGVACRARCALSMVLLLGVSAWVWSRWPGVFVAFGPSMVVGVVAASVYMCGGLPGMGVSVLGGRRKVSAGHPAAASAL</sequence>
<gene>
    <name evidence="2" type="ORF">SAMN04487766_101161</name>
</gene>
<evidence type="ECO:0000256" key="1">
    <source>
        <dbReference type="SAM" id="Phobius"/>
    </source>
</evidence>
<keyword evidence="1" id="KW-0812">Transmembrane</keyword>
<evidence type="ECO:0000313" key="2">
    <source>
        <dbReference type="EMBL" id="SDM27042.1"/>
    </source>
</evidence>
<feature type="transmembrane region" description="Helical" evidence="1">
    <location>
        <begin position="180"/>
        <end position="206"/>
    </location>
</feature>
<accession>A0A1G9RV57</accession>
<dbReference type="RefSeq" id="WP_092606885.1">
    <property type="nucleotide sequence ID" value="NZ_FNHU01000001.1"/>
</dbReference>
<feature type="transmembrane region" description="Helical" evidence="1">
    <location>
        <begin position="14"/>
        <end position="39"/>
    </location>
</feature>
<dbReference type="OrthoDB" id="3236392at2"/>
<keyword evidence="1" id="KW-1133">Transmembrane helix</keyword>
<keyword evidence="1" id="KW-0472">Membrane</keyword>
<organism evidence="2 3">
    <name type="scientific">Actinomyces ruminicola</name>
    <dbReference type="NCBI Taxonomy" id="332524"/>
    <lineage>
        <taxon>Bacteria</taxon>
        <taxon>Bacillati</taxon>
        <taxon>Actinomycetota</taxon>
        <taxon>Actinomycetes</taxon>
        <taxon>Actinomycetales</taxon>
        <taxon>Actinomycetaceae</taxon>
        <taxon>Actinomyces</taxon>
    </lineage>
</organism>
<feature type="transmembrane region" description="Helical" evidence="1">
    <location>
        <begin position="83"/>
        <end position="101"/>
    </location>
</feature>
<feature type="transmembrane region" description="Helical" evidence="1">
    <location>
        <begin position="145"/>
        <end position="174"/>
    </location>
</feature>
<proteinExistence type="predicted"/>
<dbReference type="AlphaFoldDB" id="A0A1G9RV57"/>
<dbReference type="Pfam" id="PF04854">
    <property type="entry name" value="DUF624"/>
    <property type="match status" value="1"/>
</dbReference>
<dbReference type="EMBL" id="FNHU01000001">
    <property type="protein sequence ID" value="SDM27042.1"/>
    <property type="molecule type" value="Genomic_DNA"/>
</dbReference>
<feature type="transmembrane region" description="Helical" evidence="1">
    <location>
        <begin position="107"/>
        <end position="133"/>
    </location>
</feature>
<protein>
    <submittedName>
        <fullName evidence="2">Uncharacterized membrane protein YesL</fullName>
    </submittedName>
</protein>
<reference evidence="2 3" key="1">
    <citation type="submission" date="2016-10" db="EMBL/GenBank/DDBJ databases">
        <authorList>
            <person name="de Groot N.N."/>
        </authorList>
    </citation>
    <scope>NUCLEOTIDE SEQUENCE [LARGE SCALE GENOMIC DNA]</scope>
    <source>
        <strain evidence="2 3">KPR-7B</strain>
    </source>
</reference>